<gene>
    <name evidence="2" type="ORF">SAY87_006938</name>
</gene>
<dbReference type="EMBL" id="JAXIOK010000013">
    <property type="protein sequence ID" value="KAK4756811.1"/>
    <property type="molecule type" value="Genomic_DNA"/>
</dbReference>
<organism evidence="2 3">
    <name type="scientific">Trapa incisa</name>
    <dbReference type="NCBI Taxonomy" id="236973"/>
    <lineage>
        <taxon>Eukaryota</taxon>
        <taxon>Viridiplantae</taxon>
        <taxon>Streptophyta</taxon>
        <taxon>Embryophyta</taxon>
        <taxon>Tracheophyta</taxon>
        <taxon>Spermatophyta</taxon>
        <taxon>Magnoliopsida</taxon>
        <taxon>eudicotyledons</taxon>
        <taxon>Gunneridae</taxon>
        <taxon>Pentapetalae</taxon>
        <taxon>rosids</taxon>
        <taxon>malvids</taxon>
        <taxon>Myrtales</taxon>
        <taxon>Lythraceae</taxon>
        <taxon>Trapa</taxon>
    </lineage>
</organism>
<protein>
    <submittedName>
        <fullName evidence="2">Uncharacterized protein</fullName>
    </submittedName>
</protein>
<feature type="region of interest" description="Disordered" evidence="1">
    <location>
        <begin position="80"/>
        <end position="118"/>
    </location>
</feature>
<dbReference type="Proteomes" id="UP001345219">
    <property type="component" value="Chromosome 6"/>
</dbReference>
<keyword evidence="3" id="KW-1185">Reference proteome</keyword>
<dbReference type="PANTHER" id="PTHR21654">
    <property type="entry name" value="FI21293P1"/>
    <property type="match status" value="1"/>
</dbReference>
<dbReference type="AlphaFoldDB" id="A0AAN7PZP1"/>
<reference evidence="2 3" key="1">
    <citation type="journal article" date="2023" name="Hortic Res">
        <title>Pangenome of water caltrop reveals structural variations and asymmetric subgenome divergence after allopolyploidization.</title>
        <authorList>
            <person name="Zhang X."/>
            <person name="Chen Y."/>
            <person name="Wang L."/>
            <person name="Yuan Y."/>
            <person name="Fang M."/>
            <person name="Shi L."/>
            <person name="Lu R."/>
            <person name="Comes H.P."/>
            <person name="Ma Y."/>
            <person name="Chen Y."/>
            <person name="Huang G."/>
            <person name="Zhou Y."/>
            <person name="Zheng Z."/>
            <person name="Qiu Y."/>
        </authorList>
    </citation>
    <scope>NUCLEOTIDE SEQUENCE [LARGE SCALE GENOMIC DNA]</scope>
    <source>
        <tissue evidence="2">Roots</tissue>
    </source>
</reference>
<sequence length="166" mass="17842">MEDDRYGLQPELRRPAPCFPAIPQVPSLVPPFFFPRSLNPAGTSLRQPPPSSGHFGPAIHHHIFPNTANGHCSSPSSLGAGFSTAGDGPPHRTATLSSGAAAVGDGGRQMEIGGGGSRWPRQETLTLLEIRCRLDSKFKGAIHKGPLWDEVSRYVISITWRIPSTK</sequence>
<evidence type="ECO:0000256" key="1">
    <source>
        <dbReference type="SAM" id="MobiDB-lite"/>
    </source>
</evidence>
<evidence type="ECO:0000313" key="2">
    <source>
        <dbReference type="EMBL" id="KAK4756811.1"/>
    </source>
</evidence>
<feature type="compositionally biased region" description="Gly residues" evidence="1">
    <location>
        <begin position="104"/>
        <end position="117"/>
    </location>
</feature>
<feature type="region of interest" description="Disordered" evidence="1">
    <location>
        <begin position="40"/>
        <end position="60"/>
    </location>
</feature>
<proteinExistence type="predicted"/>
<name>A0AAN7PZP1_9MYRT</name>
<comment type="caution">
    <text evidence="2">The sequence shown here is derived from an EMBL/GenBank/DDBJ whole genome shotgun (WGS) entry which is preliminary data.</text>
</comment>
<dbReference type="PANTHER" id="PTHR21654:SF60">
    <property type="entry name" value="TRIHELIX TRANSCRIPTION FACTOR PTL"/>
    <property type="match status" value="1"/>
</dbReference>
<accession>A0AAN7PZP1</accession>
<evidence type="ECO:0000313" key="3">
    <source>
        <dbReference type="Proteomes" id="UP001345219"/>
    </source>
</evidence>
<dbReference type="Gene3D" id="1.10.10.60">
    <property type="entry name" value="Homeodomain-like"/>
    <property type="match status" value="1"/>
</dbReference>